<accession>A0A1F4T4W4</accession>
<evidence type="ECO:0000313" key="1">
    <source>
        <dbReference type="EMBL" id="OGC27587.1"/>
    </source>
</evidence>
<name>A0A1F4T4W4_UNCSA</name>
<dbReference type="Proteomes" id="UP000178602">
    <property type="component" value="Unassembled WGS sequence"/>
</dbReference>
<organism evidence="1 2">
    <name type="scientific">candidate division WOR-1 bacterium RIFOXYC12_FULL_54_18</name>
    <dbReference type="NCBI Taxonomy" id="1802584"/>
    <lineage>
        <taxon>Bacteria</taxon>
        <taxon>Bacillati</taxon>
        <taxon>Saganbacteria</taxon>
    </lineage>
</organism>
<evidence type="ECO:0000313" key="2">
    <source>
        <dbReference type="Proteomes" id="UP000178602"/>
    </source>
</evidence>
<comment type="caution">
    <text evidence="1">The sequence shown here is derived from an EMBL/GenBank/DDBJ whole genome shotgun (WGS) entry which is preliminary data.</text>
</comment>
<reference evidence="1 2" key="1">
    <citation type="journal article" date="2016" name="Nat. Commun.">
        <title>Thousands of microbial genomes shed light on interconnected biogeochemical processes in an aquifer system.</title>
        <authorList>
            <person name="Anantharaman K."/>
            <person name="Brown C.T."/>
            <person name="Hug L.A."/>
            <person name="Sharon I."/>
            <person name="Castelle C.J."/>
            <person name="Probst A.J."/>
            <person name="Thomas B.C."/>
            <person name="Singh A."/>
            <person name="Wilkins M.J."/>
            <person name="Karaoz U."/>
            <person name="Brodie E.L."/>
            <person name="Williams K.H."/>
            <person name="Hubbard S.S."/>
            <person name="Banfield J.F."/>
        </authorList>
    </citation>
    <scope>NUCLEOTIDE SEQUENCE [LARGE SCALE GENOMIC DNA]</scope>
</reference>
<sequence>MQTVSTALTTNINLTKLRDTIKASYVARWGNNEGPKKFASRSWTIADLASAYKGFRFDSDPLTRQAFAPALIEMQTALTTIRANAVAQKNTNLTATIDRGLNTRPAIDLNEEYSHEVFFALIGDDGSLHGQLTLYYQRVMPNRQEAANKMTTEKWSFKRLCAIYSDLSLDDRSTSARALLPLLRGAFNRLLNLQGGTKQEFFNQFGQASQGIEAGLTTWYRGNRITNIEGKLNEAWPADRIIRIFGDLTIYLRDRSATDRTPNIAADAHAALTAFFNLRLTEISNNPNVTPVTTNEPQTTETFFAQFSQIQNLQSSISNIYTSIYRSPDKINDLWTVERLTNLYSDYMRDANDHTFTQPEKDQLKAALPLMRQALFALLVKAQPAAGQPAPTTPNPAIAQISPLLKVGEFDAATFQAVVTNTIVALATEHKKEGGNPPFDAAKIKADPRYKALQALMGTSSFMNSEFAKDGNPVREQIRGWNSSTPEGRTSLAILRSLTSNESEQPSIIAPTDIPSLGIYTDQASTDAAAINAASGIITPVETPAAPTAPVTGVEVPAGTLIRTDVSGTTYARFGNTFYKVADNKWGEAYAPQAPKAGTKFNSNTNPVTYRGVVNGGECWTARGDDGKDYVVSYDLWTNMRFELKQSPPIIGDGGVPVDASITETPVITVINQ</sequence>
<proteinExistence type="predicted"/>
<dbReference type="EMBL" id="MEUG01000001">
    <property type="protein sequence ID" value="OGC27587.1"/>
    <property type="molecule type" value="Genomic_DNA"/>
</dbReference>
<dbReference type="AlphaFoldDB" id="A0A1F4T4W4"/>
<protein>
    <submittedName>
        <fullName evidence="1">Uncharacterized protein</fullName>
    </submittedName>
</protein>
<gene>
    <name evidence="1" type="ORF">A3K49_01000</name>
</gene>